<gene>
    <name evidence="3" type="ORF">OH76DRAFT_1083736</name>
</gene>
<reference evidence="3 4" key="1">
    <citation type="journal article" date="2018" name="Biotechnol. Biofuels">
        <title>Integrative visual omics of the white-rot fungus Polyporus brumalis exposes the biotechnological potential of its oxidative enzymes for delignifying raw plant biomass.</title>
        <authorList>
            <person name="Miyauchi S."/>
            <person name="Rancon A."/>
            <person name="Drula E."/>
            <person name="Hage H."/>
            <person name="Chaduli D."/>
            <person name="Favel A."/>
            <person name="Grisel S."/>
            <person name="Henrissat B."/>
            <person name="Herpoel-Gimbert I."/>
            <person name="Ruiz-Duenas F.J."/>
            <person name="Chevret D."/>
            <person name="Hainaut M."/>
            <person name="Lin J."/>
            <person name="Wang M."/>
            <person name="Pangilinan J."/>
            <person name="Lipzen A."/>
            <person name="Lesage-Meessen L."/>
            <person name="Navarro D."/>
            <person name="Riley R."/>
            <person name="Grigoriev I.V."/>
            <person name="Zhou S."/>
            <person name="Raouche S."/>
            <person name="Rosso M.N."/>
        </authorList>
    </citation>
    <scope>NUCLEOTIDE SEQUENCE [LARGE SCALE GENOMIC DNA]</scope>
    <source>
        <strain evidence="3 4">BRFM 1820</strain>
    </source>
</reference>
<evidence type="ECO:0000256" key="1">
    <source>
        <dbReference type="SAM" id="MobiDB-lite"/>
    </source>
</evidence>
<feature type="compositionally biased region" description="Basic residues" evidence="1">
    <location>
        <begin position="66"/>
        <end position="80"/>
    </location>
</feature>
<dbReference type="AlphaFoldDB" id="A0A371DPB0"/>
<feature type="region of interest" description="Disordered" evidence="1">
    <location>
        <begin position="60"/>
        <end position="80"/>
    </location>
</feature>
<accession>A0A371DPB0</accession>
<keyword evidence="4" id="KW-1185">Reference proteome</keyword>
<name>A0A371DPB0_9APHY</name>
<feature type="chain" id="PRO_5016902566" description="Secreted protein" evidence="2">
    <location>
        <begin position="26"/>
        <end position="80"/>
    </location>
</feature>
<evidence type="ECO:0000313" key="3">
    <source>
        <dbReference type="EMBL" id="RDX54332.1"/>
    </source>
</evidence>
<evidence type="ECO:0008006" key="5">
    <source>
        <dbReference type="Google" id="ProtNLM"/>
    </source>
</evidence>
<dbReference type="EMBL" id="KZ857385">
    <property type="protein sequence ID" value="RDX54332.1"/>
    <property type="molecule type" value="Genomic_DNA"/>
</dbReference>
<sequence>MRHETREFSGAKCLAMLCLLVKAEATTGAAALSSSKESRTGYSLSAYPALRRVRGRLRAAAVSERKSRKKMWNAKKSSHI</sequence>
<organism evidence="3 4">
    <name type="scientific">Lentinus brumalis</name>
    <dbReference type="NCBI Taxonomy" id="2498619"/>
    <lineage>
        <taxon>Eukaryota</taxon>
        <taxon>Fungi</taxon>
        <taxon>Dikarya</taxon>
        <taxon>Basidiomycota</taxon>
        <taxon>Agaricomycotina</taxon>
        <taxon>Agaricomycetes</taxon>
        <taxon>Polyporales</taxon>
        <taxon>Polyporaceae</taxon>
        <taxon>Lentinus</taxon>
    </lineage>
</organism>
<proteinExistence type="predicted"/>
<keyword evidence="2" id="KW-0732">Signal</keyword>
<feature type="signal peptide" evidence="2">
    <location>
        <begin position="1"/>
        <end position="25"/>
    </location>
</feature>
<protein>
    <recommendedName>
        <fullName evidence="5">Secreted protein</fullName>
    </recommendedName>
</protein>
<evidence type="ECO:0000256" key="2">
    <source>
        <dbReference type="SAM" id="SignalP"/>
    </source>
</evidence>
<dbReference type="Proteomes" id="UP000256964">
    <property type="component" value="Unassembled WGS sequence"/>
</dbReference>
<evidence type="ECO:0000313" key="4">
    <source>
        <dbReference type="Proteomes" id="UP000256964"/>
    </source>
</evidence>